<organism evidence="2 3">
    <name type="scientific">Abiotrophia defectiva ATCC 49176</name>
    <dbReference type="NCBI Taxonomy" id="592010"/>
    <lineage>
        <taxon>Bacteria</taxon>
        <taxon>Bacillati</taxon>
        <taxon>Bacillota</taxon>
        <taxon>Bacilli</taxon>
        <taxon>Lactobacillales</taxon>
        <taxon>Aerococcaceae</taxon>
        <taxon>Abiotrophia</taxon>
    </lineage>
</organism>
<name>W1Q1J7_ABIDE</name>
<dbReference type="AlphaFoldDB" id="W1Q1J7"/>
<evidence type="ECO:0000313" key="3">
    <source>
        <dbReference type="Proteomes" id="UP000019050"/>
    </source>
</evidence>
<dbReference type="Gene3D" id="3.30.870.10">
    <property type="entry name" value="Endonuclease Chain A"/>
    <property type="match status" value="1"/>
</dbReference>
<dbReference type="Proteomes" id="UP000019050">
    <property type="component" value="Unassembled WGS sequence"/>
</dbReference>
<dbReference type="OrthoDB" id="9768878at2"/>
<reference evidence="2" key="1">
    <citation type="submission" date="2013-06" db="EMBL/GenBank/DDBJ databases">
        <authorList>
            <person name="Weinstock G."/>
            <person name="Sodergren E."/>
            <person name="Clifton S."/>
            <person name="Fulton L."/>
            <person name="Fulton B."/>
            <person name="Courtney L."/>
            <person name="Fronick C."/>
            <person name="Harrison M."/>
            <person name="Strong C."/>
            <person name="Farmer C."/>
            <person name="Delahaunty K."/>
            <person name="Markovic C."/>
            <person name="Hall O."/>
            <person name="Minx P."/>
            <person name="Tomlinson C."/>
            <person name="Mitreva M."/>
            <person name="Nelson J."/>
            <person name="Hou S."/>
            <person name="Wollam A."/>
            <person name="Pepin K.H."/>
            <person name="Johnson M."/>
            <person name="Bhonagiri V."/>
            <person name="Nash W.E."/>
            <person name="Warren W."/>
            <person name="Chinwalla A."/>
            <person name="Mardis E.R."/>
            <person name="Wilson R.K."/>
        </authorList>
    </citation>
    <scope>NUCLEOTIDE SEQUENCE [LARGE SCALE GENOMIC DNA]</scope>
    <source>
        <strain evidence="2">ATCC 49176</strain>
    </source>
</reference>
<dbReference type="STRING" id="592010.GCWU000182_001800"/>
<dbReference type="GeneID" id="84817377"/>
<dbReference type="HOGENOM" id="CLU_899937_0_0_9"/>
<evidence type="ECO:0000259" key="1">
    <source>
        <dbReference type="Pfam" id="PF09565"/>
    </source>
</evidence>
<evidence type="ECO:0000313" key="2">
    <source>
        <dbReference type="EMBL" id="ESK64867.1"/>
    </source>
</evidence>
<dbReference type="Pfam" id="PF09565">
    <property type="entry name" value="RE_NgoFVII"/>
    <property type="match status" value="1"/>
</dbReference>
<feature type="domain" description="Restriction endonuclease type II NgoFVII N-terminal" evidence="1">
    <location>
        <begin position="11"/>
        <end position="127"/>
    </location>
</feature>
<sequence>MLISDEIYENIIEGYIEKAETIRVITGYSSAKFIERVANILGGRNLEVYIGMATRGIPKEDHVGYLALMSTYPNIKIFYQVKEPCTHIKLIEFIASHSEGSHVFIGSANFSEAGYLAQRELMIKSVENVNELFLEQASLSMLANDIGVLANVPIVGREVDSIVESNSEELPLDIVLDKEDSIANDGDSPKVIITRHVGYNPRNRIDRYYNEFEVPLYLLSDLDSTHISGEIIFPPRFNQLYKFPEEKSFRLYFGDINNPDVTEARLAGQFGKKLCIPERALLELLGYLDRRLANLDKVTVGNLRNIDKRHLKIERFNETEFYIFKLF</sequence>
<comment type="caution">
    <text evidence="2">The sequence shown here is derived from an EMBL/GenBank/DDBJ whole genome shotgun (WGS) entry which is preliminary data.</text>
</comment>
<protein>
    <recommendedName>
        <fullName evidence="1">Restriction endonuclease type II NgoFVII N-terminal domain-containing protein</fullName>
    </recommendedName>
</protein>
<proteinExistence type="predicted"/>
<accession>W1Q1J7</accession>
<dbReference type="CDD" id="cd09117">
    <property type="entry name" value="PLDc_Bfil_DEXD_like"/>
    <property type="match status" value="1"/>
</dbReference>
<gene>
    <name evidence="2" type="ORF">GCWU000182_001800</name>
</gene>
<dbReference type="InterPro" id="IPR019065">
    <property type="entry name" value="RE_NgoFVII_N"/>
</dbReference>
<dbReference type="EMBL" id="ACIN03000016">
    <property type="protein sequence ID" value="ESK64867.1"/>
    <property type="molecule type" value="Genomic_DNA"/>
</dbReference>
<keyword evidence="3" id="KW-1185">Reference proteome</keyword>
<dbReference type="RefSeq" id="WP_023392417.1">
    <property type="nucleotide sequence ID" value="NZ_KI535341.1"/>
</dbReference>